<sequence length="120" mass="13371">MKKTALNLIPASERLRRLAGSLHRGRAQDLALLEVLIQDSKAMSTLDDTGLRDLILVVKHHRPDLALALLTHVRAPRERMSLGNCLAALWSRMDINTAWKAISTCSLPKAERLALHSVMM</sequence>
<organism evidence="1 2">
    <name type="scientific">Brevifollis gellanilyticus</name>
    <dbReference type="NCBI Taxonomy" id="748831"/>
    <lineage>
        <taxon>Bacteria</taxon>
        <taxon>Pseudomonadati</taxon>
        <taxon>Verrucomicrobiota</taxon>
        <taxon>Verrucomicrobiia</taxon>
        <taxon>Verrucomicrobiales</taxon>
        <taxon>Verrucomicrobiaceae</taxon>
    </lineage>
</organism>
<gene>
    <name evidence="1" type="ORF">BGE01nite_35980</name>
</gene>
<proteinExistence type="predicted"/>
<evidence type="ECO:0000313" key="1">
    <source>
        <dbReference type="EMBL" id="GEP44307.1"/>
    </source>
</evidence>
<protein>
    <submittedName>
        <fullName evidence="1">Uncharacterized protein</fullName>
    </submittedName>
</protein>
<dbReference type="Proteomes" id="UP000321577">
    <property type="component" value="Unassembled WGS sequence"/>
</dbReference>
<keyword evidence="2" id="KW-1185">Reference proteome</keyword>
<reference evidence="1 2" key="1">
    <citation type="submission" date="2019-07" db="EMBL/GenBank/DDBJ databases">
        <title>Whole genome shotgun sequence of Brevifollis gellanilyticus NBRC 108608.</title>
        <authorList>
            <person name="Hosoyama A."/>
            <person name="Uohara A."/>
            <person name="Ohji S."/>
            <person name="Ichikawa N."/>
        </authorList>
    </citation>
    <scope>NUCLEOTIDE SEQUENCE [LARGE SCALE GENOMIC DNA]</scope>
    <source>
        <strain evidence="1 2">NBRC 108608</strain>
    </source>
</reference>
<dbReference type="RefSeq" id="WP_146852126.1">
    <property type="nucleotide sequence ID" value="NZ_BKAG01000028.1"/>
</dbReference>
<dbReference type="EMBL" id="BKAG01000028">
    <property type="protein sequence ID" value="GEP44307.1"/>
    <property type="molecule type" value="Genomic_DNA"/>
</dbReference>
<accession>A0A512MC55</accession>
<name>A0A512MC55_9BACT</name>
<dbReference type="AlphaFoldDB" id="A0A512MC55"/>
<evidence type="ECO:0000313" key="2">
    <source>
        <dbReference type="Proteomes" id="UP000321577"/>
    </source>
</evidence>
<comment type="caution">
    <text evidence="1">The sequence shown here is derived from an EMBL/GenBank/DDBJ whole genome shotgun (WGS) entry which is preliminary data.</text>
</comment>